<comment type="catalytic activity">
    <reaction evidence="5">
        <text>N-(9Z-octadecenoyl) ethanolamine + H2O = ethanolamine + (9Z)-octadecenoate</text>
        <dbReference type="Rhea" id="RHEA:45060"/>
        <dbReference type="ChEBI" id="CHEBI:15377"/>
        <dbReference type="ChEBI" id="CHEBI:30823"/>
        <dbReference type="ChEBI" id="CHEBI:57603"/>
        <dbReference type="ChEBI" id="CHEBI:71466"/>
    </reaction>
    <physiologicalReaction direction="left-to-right" evidence="5">
        <dbReference type="Rhea" id="RHEA:45061"/>
    </physiologicalReaction>
</comment>
<dbReference type="Proteomes" id="UP001652624">
    <property type="component" value="Chromosome 7"/>
</dbReference>
<feature type="domain" description="Amidase" evidence="8">
    <location>
        <begin position="100"/>
        <end position="280"/>
    </location>
</feature>
<dbReference type="InterPro" id="IPR036928">
    <property type="entry name" value="AS_sf"/>
</dbReference>
<dbReference type="EC" id="3.5.1.99" evidence="3"/>
<dbReference type="InterPro" id="IPR023631">
    <property type="entry name" value="Amidase_dom"/>
</dbReference>
<dbReference type="Gene3D" id="3.90.1300.10">
    <property type="entry name" value="Amidase signature (AS) domain"/>
    <property type="match status" value="2"/>
</dbReference>
<keyword evidence="9" id="KW-1185">Reference proteome</keyword>
<evidence type="ECO:0000256" key="1">
    <source>
        <dbReference type="ARBA" id="ARBA00000208"/>
    </source>
</evidence>
<dbReference type="SUPFAM" id="SSF75304">
    <property type="entry name" value="Amidase signature (AS) enzymes"/>
    <property type="match status" value="2"/>
</dbReference>
<evidence type="ECO:0000256" key="7">
    <source>
        <dbReference type="SAM" id="MobiDB-lite"/>
    </source>
</evidence>
<keyword evidence="4" id="KW-0378">Hydrolase</keyword>
<dbReference type="GeneID" id="103121245"/>
<evidence type="ECO:0000256" key="6">
    <source>
        <dbReference type="ARBA" id="ARBA00048606"/>
    </source>
</evidence>
<dbReference type="Pfam" id="PF01425">
    <property type="entry name" value="Amidase"/>
    <property type="match status" value="2"/>
</dbReference>
<evidence type="ECO:0000256" key="5">
    <source>
        <dbReference type="ARBA" id="ARBA00048052"/>
    </source>
</evidence>
<evidence type="ECO:0000256" key="4">
    <source>
        <dbReference type="ARBA" id="ARBA00022801"/>
    </source>
</evidence>
<evidence type="ECO:0000256" key="3">
    <source>
        <dbReference type="ARBA" id="ARBA00012112"/>
    </source>
</evidence>
<comment type="catalytic activity">
    <reaction evidence="1">
        <text>(9Z)-octadecenamide + H2O = (9Z)-octadecenoate + NH4(+)</text>
        <dbReference type="Rhea" id="RHEA:26506"/>
        <dbReference type="ChEBI" id="CHEBI:15377"/>
        <dbReference type="ChEBI" id="CHEBI:28938"/>
        <dbReference type="ChEBI" id="CHEBI:30823"/>
        <dbReference type="ChEBI" id="CHEBI:116314"/>
        <dbReference type="EC" id="3.5.1.99"/>
    </reaction>
    <physiologicalReaction direction="left-to-right" evidence="1">
        <dbReference type="Rhea" id="RHEA:26507"/>
    </physiologicalReaction>
</comment>
<evidence type="ECO:0000256" key="2">
    <source>
        <dbReference type="ARBA" id="ARBA00009199"/>
    </source>
</evidence>
<reference evidence="10" key="1">
    <citation type="submission" date="2025-08" db="UniProtKB">
        <authorList>
            <consortium name="RefSeq"/>
        </authorList>
    </citation>
    <scope>IDENTIFICATION</scope>
</reference>
<evidence type="ECO:0000313" key="9">
    <source>
        <dbReference type="Proteomes" id="UP001652624"/>
    </source>
</evidence>
<accession>A0ABM3XP90</accession>
<evidence type="ECO:0000313" key="10">
    <source>
        <dbReference type="RefSeq" id="XP_060050631.1"/>
    </source>
</evidence>
<dbReference type="InterPro" id="IPR020556">
    <property type="entry name" value="Amidase_CS"/>
</dbReference>
<dbReference type="InterPro" id="IPR052096">
    <property type="entry name" value="Endocannabinoid_amidase"/>
</dbReference>
<dbReference type="PROSITE" id="PS00571">
    <property type="entry name" value="AMIDASES"/>
    <property type="match status" value="1"/>
</dbReference>
<proteinExistence type="inferred from homology"/>
<dbReference type="PANTHER" id="PTHR45847:SF8">
    <property type="entry name" value="FATTY ACID AMIDE HYDROLASE-RELATED"/>
    <property type="match status" value="1"/>
</dbReference>
<comment type="catalytic activity">
    <reaction evidence="6">
        <text>N-(5Z,8Z,11Z,14Z-eicosatetraenoyl)-ethanolamine + H2O = ethanolamine + (5Z,8Z,11Z,14Z)-eicosatetraenoate</text>
        <dbReference type="Rhea" id="RHEA:26136"/>
        <dbReference type="ChEBI" id="CHEBI:2700"/>
        <dbReference type="ChEBI" id="CHEBI:15377"/>
        <dbReference type="ChEBI" id="CHEBI:32395"/>
        <dbReference type="ChEBI" id="CHEBI:57603"/>
        <dbReference type="EC" id="3.5.1.99"/>
    </reaction>
    <physiologicalReaction direction="left-to-right" evidence="6">
        <dbReference type="Rhea" id="RHEA:26137"/>
    </physiologicalReaction>
</comment>
<organism evidence="9 10">
    <name type="scientific">Erinaceus europaeus</name>
    <name type="common">Western European hedgehog</name>
    <dbReference type="NCBI Taxonomy" id="9365"/>
    <lineage>
        <taxon>Eukaryota</taxon>
        <taxon>Metazoa</taxon>
        <taxon>Chordata</taxon>
        <taxon>Craniata</taxon>
        <taxon>Vertebrata</taxon>
        <taxon>Euteleostomi</taxon>
        <taxon>Mammalia</taxon>
        <taxon>Eutheria</taxon>
        <taxon>Laurasiatheria</taxon>
        <taxon>Eulipotyphla</taxon>
        <taxon>Erinaceidae</taxon>
        <taxon>Erinaceinae</taxon>
        <taxon>Erinaceus</taxon>
    </lineage>
</organism>
<feature type="domain" description="Amidase" evidence="8">
    <location>
        <begin position="352"/>
        <end position="598"/>
    </location>
</feature>
<evidence type="ECO:0000259" key="8">
    <source>
        <dbReference type="Pfam" id="PF01425"/>
    </source>
</evidence>
<gene>
    <name evidence="10" type="primary">LOC103121245</name>
</gene>
<dbReference type="PANTHER" id="PTHR45847">
    <property type="entry name" value="FATTY ACID AMIDE HYDROLASE"/>
    <property type="match status" value="1"/>
</dbReference>
<feature type="region of interest" description="Disordered" evidence="7">
    <location>
        <begin position="617"/>
        <end position="652"/>
    </location>
</feature>
<dbReference type="RefSeq" id="XP_060050631.1">
    <property type="nucleotide sequence ID" value="XM_060194648.1"/>
</dbReference>
<comment type="similarity">
    <text evidence="2">Belongs to the amidase family.</text>
</comment>
<sequence>MPGLRMLLQLPPAHLAAPLGALLLGWGAGFLLRRWISRRRLAQRVALAQEERARLVAQAEAALVHFRAQHPEVQAESIRTLPLSELREQLQKDTLSSEHVLYTYLGKALEVHRALNCLTSTLPWEEPLWELQQQERKGFLHGVPISLKDNYGCKGLSASCGLVKWLGVPTQEDCVLVRVLRSQGALPFVKTSVSQAMLSYYSYNPIYGKTLHPHNPDRLVGGSSSGEAALIAAGGSPVGLGSDLGGSIRIPAAFCGICGLKPTASRLSSWGVVKTLNSLTTGRPPRTFCPHTAPAGCAPVPLLGPGLGPTASMWAVLSTSLGRLYVPGSGTDPGIARAALDLAPTWVALALLPCPPVSSAVGPMARDVDSLALLLHALLCDEMFRLDPLVPPLPFNQEVYSSRRPLRVGYYESDGYSQPTPSMRRAVQHAYHLLQGAGHQLVPFSVPRIDLVVSQFFWGGLMADGQENIYSCLKDEPVERTLQSLFRLSCYPRFFKRILSLIWRPLCPQVAQNFRLACGVRSVKELWRQQEALKEYQHEFMEQWQALQLDVLICPCPCPAPSSVFVGHVSLWSYTILYNVINFPAGTVPVGRVTEQDEEELKDYKGYHQDLLGKNVPEASEAGQGHGPGGGQARQKGRLPPVGAGCSRATQC</sequence>
<protein>
    <recommendedName>
        <fullName evidence="3">fatty acid amide hydrolase</fullName>
        <ecNumber evidence="3">3.5.1.99</ecNumber>
    </recommendedName>
</protein>
<name>A0ABM3XP90_ERIEU</name>